<dbReference type="Gene3D" id="4.10.410.10">
    <property type="entry name" value="Pancreatic trypsin inhibitor Kunitz domain"/>
    <property type="match status" value="1"/>
</dbReference>
<dbReference type="InterPro" id="IPR020901">
    <property type="entry name" value="Prtase_inh_Kunz-CS"/>
</dbReference>
<keyword evidence="7" id="KW-1185">Reference proteome</keyword>
<dbReference type="FunFam" id="4.10.410.10:FF:000020">
    <property type="entry name" value="Collagen, type VI, alpha 3"/>
    <property type="match status" value="1"/>
</dbReference>
<keyword evidence="1 6" id="KW-0646">Protease inhibitor</keyword>
<dbReference type="EMBL" id="WIXE01016345">
    <property type="protein sequence ID" value="KAK5972741.1"/>
    <property type="molecule type" value="Genomic_DNA"/>
</dbReference>
<dbReference type="PANTHER" id="PTHR10083:SF374">
    <property type="entry name" value="BPTI_KUNITZ INHIBITOR DOMAIN-CONTAINING PROTEIN"/>
    <property type="match status" value="1"/>
</dbReference>
<feature type="domain" description="BPTI/Kunitz inhibitor" evidence="5">
    <location>
        <begin position="22"/>
        <end position="72"/>
    </location>
</feature>
<comment type="caution">
    <text evidence="6">The sequence shown here is derived from an EMBL/GenBank/DDBJ whole genome shotgun (WGS) entry which is preliminary data.</text>
</comment>
<evidence type="ECO:0000256" key="4">
    <source>
        <dbReference type="SAM" id="SignalP"/>
    </source>
</evidence>
<dbReference type="AlphaFoldDB" id="A0AAN8F3M7"/>
<evidence type="ECO:0000256" key="3">
    <source>
        <dbReference type="ARBA" id="ARBA00023157"/>
    </source>
</evidence>
<evidence type="ECO:0000256" key="2">
    <source>
        <dbReference type="ARBA" id="ARBA00022900"/>
    </source>
</evidence>
<dbReference type="PROSITE" id="PS50279">
    <property type="entry name" value="BPTI_KUNITZ_2"/>
    <property type="match status" value="1"/>
</dbReference>
<dbReference type="PROSITE" id="PS00280">
    <property type="entry name" value="BPTI_KUNITZ_1"/>
    <property type="match status" value="1"/>
</dbReference>
<keyword evidence="3" id="KW-1015">Disulfide bond</keyword>
<dbReference type="SUPFAM" id="SSF57362">
    <property type="entry name" value="BPTI-like"/>
    <property type="match status" value="1"/>
</dbReference>
<dbReference type="InterPro" id="IPR036880">
    <property type="entry name" value="Kunitz_BPTI_sf"/>
</dbReference>
<dbReference type="SMART" id="SM00131">
    <property type="entry name" value="KU"/>
    <property type="match status" value="1"/>
</dbReference>
<dbReference type="InterPro" id="IPR050098">
    <property type="entry name" value="TFPI/VKTCI-like"/>
</dbReference>
<proteinExistence type="predicted"/>
<organism evidence="6 7">
    <name type="scientific">Trichostrongylus colubriformis</name>
    <name type="common">Black scour worm</name>
    <dbReference type="NCBI Taxonomy" id="6319"/>
    <lineage>
        <taxon>Eukaryota</taxon>
        <taxon>Metazoa</taxon>
        <taxon>Ecdysozoa</taxon>
        <taxon>Nematoda</taxon>
        <taxon>Chromadorea</taxon>
        <taxon>Rhabditida</taxon>
        <taxon>Rhabditina</taxon>
        <taxon>Rhabditomorpha</taxon>
        <taxon>Strongyloidea</taxon>
        <taxon>Trichostrongylidae</taxon>
        <taxon>Trichostrongylus</taxon>
    </lineage>
</organism>
<gene>
    <name evidence="6" type="ORF">GCK32_010556</name>
</gene>
<dbReference type="PANTHER" id="PTHR10083">
    <property type="entry name" value="KUNITZ-TYPE PROTEASE INHIBITOR-RELATED"/>
    <property type="match status" value="1"/>
</dbReference>
<accession>A0AAN8F3M7</accession>
<dbReference type="GO" id="GO:0005615">
    <property type="term" value="C:extracellular space"/>
    <property type="evidence" value="ECO:0007669"/>
    <property type="project" value="TreeGrafter"/>
</dbReference>
<evidence type="ECO:0000313" key="6">
    <source>
        <dbReference type="EMBL" id="KAK5972741.1"/>
    </source>
</evidence>
<sequence length="73" mass="8273">MKLLLAVLFAVLTIAFSLDAVCRLKHKSGRCRALFKRYGYSTKEKKCVMFFYGGCGGNGNNFLTKEECKKKCH</sequence>
<feature type="signal peptide" evidence="4">
    <location>
        <begin position="1"/>
        <end position="15"/>
    </location>
</feature>
<name>A0AAN8F3M7_TRICO</name>
<dbReference type="Proteomes" id="UP001331761">
    <property type="component" value="Unassembled WGS sequence"/>
</dbReference>
<evidence type="ECO:0000313" key="7">
    <source>
        <dbReference type="Proteomes" id="UP001331761"/>
    </source>
</evidence>
<evidence type="ECO:0000259" key="5">
    <source>
        <dbReference type="PROSITE" id="PS50279"/>
    </source>
</evidence>
<reference evidence="6 7" key="1">
    <citation type="submission" date="2019-10" db="EMBL/GenBank/DDBJ databases">
        <title>Assembly and Annotation for the nematode Trichostrongylus colubriformis.</title>
        <authorList>
            <person name="Martin J."/>
        </authorList>
    </citation>
    <scope>NUCLEOTIDE SEQUENCE [LARGE SCALE GENOMIC DNA]</scope>
    <source>
        <strain evidence="6">G859</strain>
        <tissue evidence="6">Whole worm</tissue>
    </source>
</reference>
<feature type="chain" id="PRO_5042885800" evidence="4">
    <location>
        <begin position="16"/>
        <end position="73"/>
    </location>
</feature>
<dbReference type="Pfam" id="PF00014">
    <property type="entry name" value="Kunitz_BPTI"/>
    <property type="match status" value="1"/>
</dbReference>
<dbReference type="PRINTS" id="PR00759">
    <property type="entry name" value="BASICPTASE"/>
</dbReference>
<dbReference type="InterPro" id="IPR002223">
    <property type="entry name" value="Kunitz_BPTI"/>
</dbReference>
<evidence type="ECO:0000256" key="1">
    <source>
        <dbReference type="ARBA" id="ARBA00022690"/>
    </source>
</evidence>
<keyword evidence="4" id="KW-0732">Signal</keyword>
<dbReference type="GO" id="GO:0004867">
    <property type="term" value="F:serine-type endopeptidase inhibitor activity"/>
    <property type="evidence" value="ECO:0007669"/>
    <property type="project" value="UniProtKB-KW"/>
</dbReference>
<protein>
    <submittedName>
        <fullName evidence="6">Kunitz-type serine protease inhibitor 4</fullName>
    </submittedName>
</protein>
<keyword evidence="2 6" id="KW-0722">Serine protease inhibitor</keyword>